<accession>A0AAE0XLZ8</accession>
<sequence>MRDLALHSDALLPHKMLIVGGVSCRVHLCVLVLCLFPDVGPTMMPQEKIKKDEMAIKRFMGNVLYPKKARWKGLLMLFEWLRHEMRILYHEIQLIVLSSNPDREASVTFPCCPRCVTTGQVSERLSDMEAHRSRIPQTELSQ</sequence>
<reference evidence="1" key="1">
    <citation type="journal article" date="2023" name="G3 (Bethesda)">
        <title>A reference genome for the long-term kleptoplast-retaining sea slug Elysia crispata morphotype clarki.</title>
        <authorList>
            <person name="Eastman K.E."/>
            <person name="Pendleton A.L."/>
            <person name="Shaikh M.A."/>
            <person name="Suttiyut T."/>
            <person name="Ogas R."/>
            <person name="Tomko P."/>
            <person name="Gavelis G."/>
            <person name="Widhalm J.R."/>
            <person name="Wisecaver J.H."/>
        </authorList>
    </citation>
    <scope>NUCLEOTIDE SEQUENCE</scope>
    <source>
        <strain evidence="1">ECLA1</strain>
    </source>
</reference>
<dbReference type="EMBL" id="JAWDGP010008055">
    <property type="protein sequence ID" value="KAK3696088.1"/>
    <property type="molecule type" value="Genomic_DNA"/>
</dbReference>
<dbReference type="Proteomes" id="UP001283361">
    <property type="component" value="Unassembled WGS sequence"/>
</dbReference>
<evidence type="ECO:0000313" key="1">
    <source>
        <dbReference type="EMBL" id="KAK3696088.1"/>
    </source>
</evidence>
<organism evidence="1 2">
    <name type="scientific">Elysia crispata</name>
    <name type="common">lettuce slug</name>
    <dbReference type="NCBI Taxonomy" id="231223"/>
    <lineage>
        <taxon>Eukaryota</taxon>
        <taxon>Metazoa</taxon>
        <taxon>Spiralia</taxon>
        <taxon>Lophotrochozoa</taxon>
        <taxon>Mollusca</taxon>
        <taxon>Gastropoda</taxon>
        <taxon>Heterobranchia</taxon>
        <taxon>Euthyneura</taxon>
        <taxon>Panpulmonata</taxon>
        <taxon>Sacoglossa</taxon>
        <taxon>Placobranchoidea</taxon>
        <taxon>Plakobranchidae</taxon>
        <taxon>Elysia</taxon>
    </lineage>
</organism>
<evidence type="ECO:0000313" key="2">
    <source>
        <dbReference type="Proteomes" id="UP001283361"/>
    </source>
</evidence>
<gene>
    <name evidence="1" type="ORF">RRG08_061863</name>
</gene>
<comment type="caution">
    <text evidence="1">The sequence shown here is derived from an EMBL/GenBank/DDBJ whole genome shotgun (WGS) entry which is preliminary data.</text>
</comment>
<keyword evidence="2" id="KW-1185">Reference proteome</keyword>
<protein>
    <submittedName>
        <fullName evidence="1">Uncharacterized protein</fullName>
    </submittedName>
</protein>
<name>A0AAE0XLZ8_9GAST</name>
<dbReference type="AlphaFoldDB" id="A0AAE0XLZ8"/>
<proteinExistence type="predicted"/>